<evidence type="ECO:0000256" key="4">
    <source>
        <dbReference type="ARBA" id="ARBA00022475"/>
    </source>
</evidence>
<dbReference type="SUPFAM" id="SSF55785">
    <property type="entry name" value="PYP-like sensor domain (PAS domain)"/>
    <property type="match status" value="1"/>
</dbReference>
<keyword evidence="11 14" id="KW-1133">Transmembrane helix</keyword>
<keyword evidence="7 14" id="KW-0812">Transmembrane</keyword>
<dbReference type="SMART" id="SM00091">
    <property type="entry name" value="PAS"/>
    <property type="match status" value="1"/>
</dbReference>
<dbReference type="Pfam" id="PF00672">
    <property type="entry name" value="HAMP"/>
    <property type="match status" value="1"/>
</dbReference>
<dbReference type="CDD" id="cd00130">
    <property type="entry name" value="PAS"/>
    <property type="match status" value="1"/>
</dbReference>
<dbReference type="SMART" id="SM00304">
    <property type="entry name" value="HAMP"/>
    <property type="match status" value="1"/>
</dbReference>
<dbReference type="InterPro" id="IPR004358">
    <property type="entry name" value="Sig_transdc_His_kin-like_C"/>
</dbReference>
<dbReference type="eggNOG" id="COG5000">
    <property type="taxonomic scope" value="Bacteria"/>
</dbReference>
<dbReference type="CDD" id="cd06225">
    <property type="entry name" value="HAMP"/>
    <property type="match status" value="1"/>
</dbReference>
<dbReference type="Gene3D" id="6.10.340.10">
    <property type="match status" value="1"/>
</dbReference>
<dbReference type="NCBIfam" id="TIGR00229">
    <property type="entry name" value="sensory_box"/>
    <property type="match status" value="1"/>
</dbReference>
<feature type="transmembrane region" description="Helical" evidence="14">
    <location>
        <begin position="273"/>
        <end position="296"/>
    </location>
</feature>
<evidence type="ECO:0000256" key="12">
    <source>
        <dbReference type="ARBA" id="ARBA00023012"/>
    </source>
</evidence>
<evidence type="ECO:0000256" key="5">
    <source>
        <dbReference type="ARBA" id="ARBA00022553"/>
    </source>
</evidence>
<dbReference type="PIRSF" id="PIRSF037532">
    <property type="entry name" value="STHK_NtrY"/>
    <property type="match status" value="1"/>
</dbReference>
<dbReference type="PANTHER" id="PTHR43065">
    <property type="entry name" value="SENSOR HISTIDINE KINASE"/>
    <property type="match status" value="1"/>
</dbReference>
<dbReference type="InterPro" id="IPR003594">
    <property type="entry name" value="HATPase_dom"/>
</dbReference>
<dbReference type="Gene3D" id="3.30.565.10">
    <property type="entry name" value="Histidine kinase-like ATPase, C-terminal domain"/>
    <property type="match status" value="1"/>
</dbReference>
<dbReference type="InterPro" id="IPR005467">
    <property type="entry name" value="His_kinase_dom"/>
</dbReference>
<evidence type="ECO:0000256" key="8">
    <source>
        <dbReference type="ARBA" id="ARBA00022741"/>
    </source>
</evidence>
<dbReference type="CDD" id="cd00082">
    <property type="entry name" value="HisKA"/>
    <property type="match status" value="1"/>
</dbReference>
<dbReference type="InterPro" id="IPR000014">
    <property type="entry name" value="PAS"/>
</dbReference>
<dbReference type="PROSITE" id="PS50885">
    <property type="entry name" value="HAMP"/>
    <property type="match status" value="1"/>
</dbReference>
<dbReference type="GO" id="GO:0005886">
    <property type="term" value="C:plasma membrane"/>
    <property type="evidence" value="ECO:0007669"/>
    <property type="project" value="UniProtKB-SubCell"/>
</dbReference>
<dbReference type="SMART" id="SM00387">
    <property type="entry name" value="HATPase_c"/>
    <property type="match status" value="1"/>
</dbReference>
<evidence type="ECO:0000256" key="6">
    <source>
        <dbReference type="ARBA" id="ARBA00022679"/>
    </source>
</evidence>
<evidence type="ECO:0000256" key="11">
    <source>
        <dbReference type="ARBA" id="ARBA00022989"/>
    </source>
</evidence>
<dbReference type="GO" id="GO:0005524">
    <property type="term" value="F:ATP binding"/>
    <property type="evidence" value="ECO:0007669"/>
    <property type="project" value="UniProtKB-KW"/>
</dbReference>
<keyword evidence="12" id="KW-0902">Two-component regulatory system</keyword>
<dbReference type="SUPFAM" id="SSF158472">
    <property type="entry name" value="HAMP domain-like"/>
    <property type="match status" value="1"/>
</dbReference>
<dbReference type="Pfam" id="PF12860">
    <property type="entry name" value="PAS_7"/>
    <property type="match status" value="1"/>
</dbReference>
<keyword evidence="5" id="KW-0597">Phosphoprotein</keyword>
<evidence type="ECO:0000256" key="7">
    <source>
        <dbReference type="ARBA" id="ARBA00022692"/>
    </source>
</evidence>
<dbReference type="InterPro" id="IPR017232">
    <property type="entry name" value="NtrY"/>
</dbReference>
<accession>D5CTE8</accession>
<dbReference type="PRINTS" id="PR00344">
    <property type="entry name" value="BCTRLSENSOR"/>
</dbReference>
<dbReference type="Pfam" id="PF00512">
    <property type="entry name" value="HisKA"/>
    <property type="match status" value="1"/>
</dbReference>
<feature type="transmembrane region" description="Helical" evidence="14">
    <location>
        <begin position="34"/>
        <end position="52"/>
    </location>
</feature>
<dbReference type="SUPFAM" id="SSF55874">
    <property type="entry name" value="ATPase domain of HSP90 chaperone/DNA topoisomerase II/histidine kinase"/>
    <property type="match status" value="1"/>
</dbReference>
<evidence type="ECO:0000256" key="14">
    <source>
        <dbReference type="SAM" id="Phobius"/>
    </source>
</evidence>
<dbReference type="SMART" id="SM00388">
    <property type="entry name" value="HisKA"/>
    <property type="match status" value="1"/>
</dbReference>
<evidence type="ECO:0000256" key="2">
    <source>
        <dbReference type="ARBA" id="ARBA00004651"/>
    </source>
</evidence>
<evidence type="ECO:0000313" key="18">
    <source>
        <dbReference type="Proteomes" id="UP000001625"/>
    </source>
</evidence>
<name>D5CTE8_SIDLE</name>
<dbReference type="InterPro" id="IPR045671">
    <property type="entry name" value="NtrY-like_N"/>
</dbReference>
<keyword evidence="9 17" id="KW-0418">Kinase</keyword>
<dbReference type="SUPFAM" id="SSF47384">
    <property type="entry name" value="Homodimeric domain of signal transducing histidine kinase"/>
    <property type="match status" value="1"/>
</dbReference>
<comment type="subcellular location">
    <subcellularLocation>
        <location evidence="2">Cell membrane</location>
        <topology evidence="2">Multi-pass membrane protein</topology>
    </subcellularLocation>
</comment>
<dbReference type="EMBL" id="CP001965">
    <property type="protein sequence ID" value="ADE10254.1"/>
    <property type="molecule type" value="Genomic_DNA"/>
</dbReference>
<dbReference type="HOGENOM" id="CLU_019564_0_0_4"/>
<evidence type="ECO:0000313" key="17">
    <source>
        <dbReference type="EMBL" id="ADE10254.1"/>
    </source>
</evidence>
<dbReference type="Pfam" id="PF02518">
    <property type="entry name" value="HATPase_c"/>
    <property type="match status" value="1"/>
</dbReference>
<evidence type="ECO:0000259" key="16">
    <source>
        <dbReference type="PROSITE" id="PS50885"/>
    </source>
</evidence>
<feature type="domain" description="Histidine kinase" evidence="15">
    <location>
        <begin position="494"/>
        <end position="706"/>
    </location>
</feature>
<dbReference type="AlphaFoldDB" id="D5CTE8"/>
<organism evidence="17 18">
    <name type="scientific">Sideroxydans lithotrophicus (strain ES-1)</name>
    <dbReference type="NCBI Taxonomy" id="580332"/>
    <lineage>
        <taxon>Bacteria</taxon>
        <taxon>Pseudomonadati</taxon>
        <taxon>Pseudomonadota</taxon>
        <taxon>Betaproteobacteria</taxon>
        <taxon>Nitrosomonadales</taxon>
        <taxon>Gallionellaceae</taxon>
        <taxon>Sideroxydans</taxon>
    </lineage>
</organism>
<feature type="transmembrane region" description="Helical" evidence="14">
    <location>
        <begin position="73"/>
        <end position="93"/>
    </location>
</feature>
<dbReference type="InterPro" id="IPR003661">
    <property type="entry name" value="HisK_dim/P_dom"/>
</dbReference>
<keyword evidence="13 14" id="KW-0472">Membrane</keyword>
<dbReference type="InterPro" id="IPR035965">
    <property type="entry name" value="PAS-like_dom_sf"/>
</dbReference>
<evidence type="ECO:0000256" key="1">
    <source>
        <dbReference type="ARBA" id="ARBA00000085"/>
    </source>
</evidence>
<evidence type="ECO:0000256" key="13">
    <source>
        <dbReference type="ARBA" id="ARBA00023136"/>
    </source>
</evidence>
<proteinExistence type="predicted"/>
<evidence type="ECO:0000256" key="9">
    <source>
        <dbReference type="ARBA" id="ARBA00022777"/>
    </source>
</evidence>
<dbReference type="Gene3D" id="3.30.450.20">
    <property type="entry name" value="PAS domain"/>
    <property type="match status" value="1"/>
</dbReference>
<keyword evidence="6" id="KW-0808">Transferase</keyword>
<gene>
    <name evidence="17" type="ordered locus">Slit_0012</name>
</gene>
<dbReference type="GO" id="GO:0000155">
    <property type="term" value="F:phosphorelay sensor kinase activity"/>
    <property type="evidence" value="ECO:0007669"/>
    <property type="project" value="InterPro"/>
</dbReference>
<reference evidence="17 18" key="1">
    <citation type="submission" date="2010-03" db="EMBL/GenBank/DDBJ databases">
        <title>Complete sequence of Sideroxydans lithotrophicus ES-1.</title>
        <authorList>
            <consortium name="US DOE Joint Genome Institute"/>
            <person name="Lucas S."/>
            <person name="Copeland A."/>
            <person name="Lapidus A."/>
            <person name="Cheng J.-F."/>
            <person name="Bruce D."/>
            <person name="Goodwin L."/>
            <person name="Pitluck S."/>
            <person name="Munk A.C."/>
            <person name="Detter J.C."/>
            <person name="Han C."/>
            <person name="Tapia R."/>
            <person name="Larimer F."/>
            <person name="Land M."/>
            <person name="Hauser L."/>
            <person name="Kyrpides N."/>
            <person name="Ivanova N."/>
            <person name="Emerson D."/>
            <person name="Woyke T."/>
        </authorList>
    </citation>
    <scope>NUCLEOTIDE SEQUENCE [LARGE SCALE GENOMIC DNA]</scope>
    <source>
        <strain evidence="17 18">ES-1</strain>
    </source>
</reference>
<dbReference type="PROSITE" id="PS50109">
    <property type="entry name" value="HIS_KIN"/>
    <property type="match status" value="1"/>
</dbReference>
<comment type="catalytic activity">
    <reaction evidence="1">
        <text>ATP + protein L-histidine = ADP + protein N-phospho-L-histidine.</text>
        <dbReference type="EC" id="2.7.13.3"/>
    </reaction>
</comment>
<dbReference type="PANTHER" id="PTHR43065:SF10">
    <property type="entry name" value="PEROXIDE STRESS-ACTIVATED HISTIDINE KINASE MAK3"/>
    <property type="match status" value="1"/>
</dbReference>
<dbReference type="InterPro" id="IPR036890">
    <property type="entry name" value="HATPase_C_sf"/>
</dbReference>
<evidence type="ECO:0000256" key="10">
    <source>
        <dbReference type="ARBA" id="ARBA00022840"/>
    </source>
</evidence>
<dbReference type="InterPro" id="IPR003660">
    <property type="entry name" value="HAMP_dom"/>
</dbReference>
<dbReference type="KEGG" id="slt:Slit_0012"/>
<dbReference type="STRING" id="580332.Slit_0012"/>
<dbReference type="RefSeq" id="WP_013028153.1">
    <property type="nucleotide sequence ID" value="NC_013959.1"/>
</dbReference>
<dbReference type="Pfam" id="PF19312">
    <property type="entry name" value="NtrY_N"/>
    <property type="match status" value="1"/>
</dbReference>
<keyword evidence="18" id="KW-1185">Reference proteome</keyword>
<keyword evidence="10" id="KW-0067">ATP-binding</keyword>
<keyword evidence="8" id="KW-0547">Nucleotide-binding</keyword>
<evidence type="ECO:0000259" key="15">
    <source>
        <dbReference type="PROSITE" id="PS50109"/>
    </source>
</evidence>
<sequence length="712" mass="78648">MKYLVIISGIVGAALLYLLSSASANTDLFSHNYYVLLVMTGVLALALAGLVASQIWQLRTKLKKKVYGAKLTLRLVTIFSVIAILPGFLVYAVSVQFLSKSIESWFDVRVEKALEGGLNLGRSSLENGLTELGKKGHLVAILLSEQEPQRHSKTLARLIEEGGAQEAAVFGNKGQLLAFASSGNQQDTEKPTNEMLHQAWEKDGYSMVEVLPDDQLALRVLIPMKSTLWKEGQRTLQFMQLVPKQIAADAETVQDVYRDYQELSLSRLGLKRLYGITLTLSLLIVLLSVSSAAFYLSEQLSAPLAALASGTLAVSQGDFSGNYPVQSRDELGALTGLFNQMTRYLADAKRTGEQQQLQVENAKVYLESVLAHLSSGVMVVDEQHRLRSSNPSANQILGVPLQMVEGKTLSEIAAEHALLRSFIEAVTQGFEESTQYEWRQQIERMSKSGDQILLLRGTRLSTMQEDSSYVVVFDDITHLLQAERQAAWGEVARRLAHEIKNPLTPIQLSAERLQHKLLGKLDEHDSQLLQRATQTIVSQVAAMKNMVTEFANYARAPAARMVALDIHQLLNEVMGLYEANSSPITLQLNAHRTWLNGDATRLRQVIHNLLQNAHDALQQTEHPMIVLSTENTTNGTLKLIVRDNGSGIPEHMLGRLFEPYMTTKQKGTGLGLAIVKKIVEEHGGKITIESQPLAGTRISVELPLAVTETEML</sequence>
<dbReference type="EC" id="2.7.13.3" evidence="3"/>
<dbReference type="Proteomes" id="UP000001625">
    <property type="component" value="Chromosome"/>
</dbReference>
<dbReference type="Gene3D" id="1.10.287.130">
    <property type="match status" value="1"/>
</dbReference>
<evidence type="ECO:0000256" key="3">
    <source>
        <dbReference type="ARBA" id="ARBA00012438"/>
    </source>
</evidence>
<keyword evidence="4" id="KW-1003">Cell membrane</keyword>
<dbReference type="InterPro" id="IPR036097">
    <property type="entry name" value="HisK_dim/P_sf"/>
</dbReference>
<feature type="domain" description="HAMP" evidence="16">
    <location>
        <begin position="298"/>
        <end position="350"/>
    </location>
</feature>
<dbReference type="OrthoDB" id="9815750at2"/>
<protein>
    <recommendedName>
        <fullName evidence="3">histidine kinase</fullName>
        <ecNumber evidence="3">2.7.13.3</ecNumber>
    </recommendedName>
</protein>